<keyword evidence="9" id="KW-0630">Potassium</keyword>
<dbReference type="PANTHER" id="PTHR46570">
    <property type="entry name" value="TUBULIN--TYROSINE LIGASE"/>
    <property type="match status" value="1"/>
</dbReference>
<evidence type="ECO:0000256" key="3">
    <source>
        <dbReference type="ARBA" id="ARBA00006820"/>
    </source>
</evidence>
<evidence type="ECO:0000256" key="1">
    <source>
        <dbReference type="ARBA" id="ARBA00001946"/>
    </source>
</evidence>
<dbReference type="PROSITE" id="PS51221">
    <property type="entry name" value="TTL"/>
    <property type="match status" value="1"/>
</dbReference>
<evidence type="ECO:0000256" key="4">
    <source>
        <dbReference type="ARBA" id="ARBA00011245"/>
    </source>
</evidence>
<dbReference type="GO" id="GO:0000226">
    <property type="term" value="P:microtubule cytoskeleton organization"/>
    <property type="evidence" value="ECO:0007669"/>
    <property type="project" value="TreeGrafter"/>
</dbReference>
<comment type="subunit">
    <text evidence="4">Monomer.</text>
</comment>
<dbReference type="AlphaFoldDB" id="A0AB34IXL3"/>
<evidence type="ECO:0000256" key="13">
    <source>
        <dbReference type="ARBA" id="ARBA00047950"/>
    </source>
</evidence>
<dbReference type="Proteomes" id="UP001515480">
    <property type="component" value="Unassembled WGS sequence"/>
</dbReference>
<evidence type="ECO:0000256" key="10">
    <source>
        <dbReference type="ARBA" id="ARBA00037791"/>
    </source>
</evidence>
<comment type="catalytic activity">
    <reaction evidence="13">
        <text>C-terminal L-alpha-aminoacyl-L-glutamyl-L-glutamyl-[tubulin] + L-tyrosine + ATP = C-terminal L-alpha-aminoacyl-L-glutamyl-L-glutamyl-L-tyrosyl-[tubulin] + ADP + phosphate + H(+)</text>
        <dbReference type="Rhea" id="RHEA:17605"/>
        <dbReference type="Rhea" id="RHEA-COMP:16434"/>
        <dbReference type="Rhea" id="RHEA-COMP:16435"/>
        <dbReference type="ChEBI" id="CHEBI:15378"/>
        <dbReference type="ChEBI" id="CHEBI:30616"/>
        <dbReference type="ChEBI" id="CHEBI:43474"/>
        <dbReference type="ChEBI" id="CHEBI:58315"/>
        <dbReference type="ChEBI" id="CHEBI:149554"/>
        <dbReference type="ChEBI" id="CHEBI:149555"/>
        <dbReference type="ChEBI" id="CHEBI:456216"/>
        <dbReference type="EC" id="6.3.2.25"/>
    </reaction>
</comment>
<comment type="cofactor">
    <cofactor evidence="1">
        <name>Mg(2+)</name>
        <dbReference type="ChEBI" id="CHEBI:18420"/>
    </cofactor>
</comment>
<feature type="compositionally biased region" description="Low complexity" evidence="14">
    <location>
        <begin position="1"/>
        <end position="16"/>
    </location>
</feature>
<gene>
    <name evidence="15" type="ORF">AB1Y20_007483</name>
</gene>
<sequence length="479" mass="53728">MAAEAENQPLQQPQPALDDDEECATRPTSGQHILAAINYNSKRQRGAPFDEASDGKLGSVYTMVTELLLARGDWGRRSALRNKADGVLKLPSSYHLLLGTAQGKGLQWGRLGYGMWPPPLVNYCRGFDILTRKGRLIATLANAQAAWENSWPAAMPDYLKTAEASRGGVWELAPQAFVFHPSKGEANPYNELQNAFHASSAASSGSQVENAWILKPSDGSKGDRIRIMVELEEINRFLQHEAEKHALGDPVSSWVVQKYIHNPLLLEDGRRKFDMRCWVLLDPDYNIKLYRHGVLRTSAVEYNPNDLSNRFSHLTNHCIAAEHENYGHYEPTNELFYAAFDDELIRRFPEIAEKVGSVLQRVVLPQVRRTVVQTLLAGRETLENNGDYYRSFQLFGYDFLVDEDLRVWLCEINASPAVAEALLPGLCSALVRECIDPVCPPNQETMSSLEEYHAAGLQAKETGDAFEMLYENATQKDES</sequence>
<dbReference type="EC" id="6.3.2.25" evidence="11"/>
<reference evidence="15 16" key="1">
    <citation type="journal article" date="2024" name="Science">
        <title>Giant polyketide synthase enzymes in the biosynthesis of giant marine polyether toxins.</title>
        <authorList>
            <person name="Fallon T.R."/>
            <person name="Shende V.V."/>
            <person name="Wierzbicki I.H."/>
            <person name="Pendleton A.L."/>
            <person name="Watervoot N.F."/>
            <person name="Auber R.P."/>
            <person name="Gonzalez D.J."/>
            <person name="Wisecaver J.H."/>
            <person name="Moore B.S."/>
        </authorList>
    </citation>
    <scope>NUCLEOTIDE SEQUENCE [LARGE SCALE GENOMIC DNA]</scope>
    <source>
        <strain evidence="15 16">12B1</strain>
    </source>
</reference>
<evidence type="ECO:0000256" key="5">
    <source>
        <dbReference type="ARBA" id="ARBA00022598"/>
    </source>
</evidence>
<dbReference type="InterPro" id="IPR052492">
    <property type="entry name" value="Tubulin-tyrosine_ligase"/>
</dbReference>
<comment type="cofactor">
    <cofactor evidence="2">
        <name>K(+)</name>
        <dbReference type="ChEBI" id="CHEBI:29103"/>
    </cofactor>
</comment>
<comment type="function">
    <text evidence="10">Catalyzes the post-translational addition of a tyrosine to the C-terminal end of detyrosinated alpha-tubulin.</text>
</comment>
<proteinExistence type="inferred from homology"/>
<keyword evidence="6" id="KW-0547">Nucleotide-binding</keyword>
<keyword evidence="7" id="KW-0067">ATP-binding</keyword>
<organism evidence="15 16">
    <name type="scientific">Prymnesium parvum</name>
    <name type="common">Toxic golden alga</name>
    <dbReference type="NCBI Taxonomy" id="97485"/>
    <lineage>
        <taxon>Eukaryota</taxon>
        <taxon>Haptista</taxon>
        <taxon>Haptophyta</taxon>
        <taxon>Prymnesiophyceae</taxon>
        <taxon>Prymnesiales</taxon>
        <taxon>Prymnesiaceae</taxon>
        <taxon>Prymnesium</taxon>
    </lineage>
</organism>
<accession>A0AB34IXL3</accession>
<keyword evidence="5" id="KW-0436">Ligase</keyword>
<evidence type="ECO:0000256" key="8">
    <source>
        <dbReference type="ARBA" id="ARBA00022842"/>
    </source>
</evidence>
<feature type="region of interest" description="Disordered" evidence="14">
    <location>
        <begin position="1"/>
        <end position="27"/>
    </location>
</feature>
<dbReference type="GO" id="GO:0005524">
    <property type="term" value="F:ATP binding"/>
    <property type="evidence" value="ECO:0007669"/>
    <property type="project" value="UniProtKB-KW"/>
</dbReference>
<dbReference type="GO" id="GO:0004835">
    <property type="term" value="F:tubulin-tyrosine ligase activity"/>
    <property type="evidence" value="ECO:0007669"/>
    <property type="project" value="UniProtKB-EC"/>
</dbReference>
<dbReference type="Gene3D" id="3.30.470.20">
    <property type="entry name" value="ATP-grasp fold, B domain"/>
    <property type="match status" value="1"/>
</dbReference>
<dbReference type="SUPFAM" id="SSF56059">
    <property type="entry name" value="Glutathione synthetase ATP-binding domain-like"/>
    <property type="match status" value="1"/>
</dbReference>
<evidence type="ECO:0000256" key="6">
    <source>
        <dbReference type="ARBA" id="ARBA00022741"/>
    </source>
</evidence>
<evidence type="ECO:0000313" key="15">
    <source>
        <dbReference type="EMBL" id="KAL1507876.1"/>
    </source>
</evidence>
<protein>
    <recommendedName>
        <fullName evidence="12">Tubulin--tyrosine ligase</fullName>
        <ecNumber evidence="11">6.3.2.25</ecNumber>
    </recommendedName>
</protein>
<comment type="caution">
    <text evidence="15">The sequence shown here is derived from an EMBL/GenBank/DDBJ whole genome shotgun (WGS) entry which is preliminary data.</text>
</comment>
<dbReference type="Pfam" id="PF03133">
    <property type="entry name" value="TTL"/>
    <property type="match status" value="1"/>
</dbReference>
<name>A0AB34IXL3_PRYPA</name>
<dbReference type="InterPro" id="IPR004344">
    <property type="entry name" value="TTL/TTLL_fam"/>
</dbReference>
<dbReference type="PANTHER" id="PTHR46570:SF1">
    <property type="entry name" value="TUBULIN--TYROSINE LIGASE"/>
    <property type="match status" value="1"/>
</dbReference>
<keyword evidence="8" id="KW-0460">Magnesium</keyword>
<comment type="similarity">
    <text evidence="3">Belongs to the tubulin--tyrosine ligase family.</text>
</comment>
<evidence type="ECO:0000256" key="12">
    <source>
        <dbReference type="ARBA" id="ARBA00041021"/>
    </source>
</evidence>
<evidence type="ECO:0000256" key="11">
    <source>
        <dbReference type="ARBA" id="ARBA00038960"/>
    </source>
</evidence>
<evidence type="ECO:0000313" key="16">
    <source>
        <dbReference type="Proteomes" id="UP001515480"/>
    </source>
</evidence>
<evidence type="ECO:0000256" key="2">
    <source>
        <dbReference type="ARBA" id="ARBA00001958"/>
    </source>
</evidence>
<evidence type="ECO:0000256" key="7">
    <source>
        <dbReference type="ARBA" id="ARBA00022840"/>
    </source>
</evidence>
<evidence type="ECO:0000256" key="14">
    <source>
        <dbReference type="SAM" id="MobiDB-lite"/>
    </source>
</evidence>
<evidence type="ECO:0000256" key="9">
    <source>
        <dbReference type="ARBA" id="ARBA00022958"/>
    </source>
</evidence>
<dbReference type="GO" id="GO:0005876">
    <property type="term" value="C:spindle microtubule"/>
    <property type="evidence" value="ECO:0007669"/>
    <property type="project" value="TreeGrafter"/>
</dbReference>
<keyword evidence="16" id="KW-1185">Reference proteome</keyword>
<dbReference type="EMBL" id="JBGBPQ010000017">
    <property type="protein sequence ID" value="KAL1507876.1"/>
    <property type="molecule type" value="Genomic_DNA"/>
</dbReference>